<dbReference type="EMBL" id="KN817541">
    <property type="protein sequence ID" value="KJA23772.1"/>
    <property type="molecule type" value="Genomic_DNA"/>
</dbReference>
<keyword evidence="1" id="KW-0732">Signal</keyword>
<dbReference type="AlphaFoldDB" id="A0A0D2L993"/>
<evidence type="ECO:0000313" key="2">
    <source>
        <dbReference type="EMBL" id="KJA23772.1"/>
    </source>
</evidence>
<sequence>MAHISLLYHAINLLVTGCTGRDDAQRSVHFAAIIEAILEHGTPRKIYIDLMDAALCAAPSSTPLPSNMPQSRDTRS</sequence>
<evidence type="ECO:0000256" key="1">
    <source>
        <dbReference type="SAM" id="SignalP"/>
    </source>
</evidence>
<organism evidence="2 3">
    <name type="scientific">Hypholoma sublateritium (strain FD-334 SS-4)</name>
    <dbReference type="NCBI Taxonomy" id="945553"/>
    <lineage>
        <taxon>Eukaryota</taxon>
        <taxon>Fungi</taxon>
        <taxon>Dikarya</taxon>
        <taxon>Basidiomycota</taxon>
        <taxon>Agaricomycotina</taxon>
        <taxon>Agaricomycetes</taxon>
        <taxon>Agaricomycetidae</taxon>
        <taxon>Agaricales</taxon>
        <taxon>Agaricineae</taxon>
        <taxon>Strophariaceae</taxon>
        <taxon>Hypholoma</taxon>
    </lineage>
</organism>
<feature type="signal peptide" evidence="1">
    <location>
        <begin position="1"/>
        <end position="20"/>
    </location>
</feature>
<evidence type="ECO:0000313" key="3">
    <source>
        <dbReference type="Proteomes" id="UP000054270"/>
    </source>
</evidence>
<accession>A0A0D2L993</accession>
<name>A0A0D2L993_HYPSF</name>
<protein>
    <submittedName>
        <fullName evidence="2">Uncharacterized protein</fullName>
    </submittedName>
</protein>
<keyword evidence="3" id="KW-1185">Reference proteome</keyword>
<proteinExistence type="predicted"/>
<reference evidence="3" key="1">
    <citation type="submission" date="2014-04" db="EMBL/GenBank/DDBJ databases">
        <title>Evolutionary Origins and Diversification of the Mycorrhizal Mutualists.</title>
        <authorList>
            <consortium name="DOE Joint Genome Institute"/>
            <consortium name="Mycorrhizal Genomics Consortium"/>
            <person name="Kohler A."/>
            <person name="Kuo A."/>
            <person name="Nagy L.G."/>
            <person name="Floudas D."/>
            <person name="Copeland A."/>
            <person name="Barry K.W."/>
            <person name="Cichocki N."/>
            <person name="Veneault-Fourrey C."/>
            <person name="LaButti K."/>
            <person name="Lindquist E.A."/>
            <person name="Lipzen A."/>
            <person name="Lundell T."/>
            <person name="Morin E."/>
            <person name="Murat C."/>
            <person name="Riley R."/>
            <person name="Ohm R."/>
            <person name="Sun H."/>
            <person name="Tunlid A."/>
            <person name="Henrissat B."/>
            <person name="Grigoriev I.V."/>
            <person name="Hibbett D.S."/>
            <person name="Martin F."/>
        </authorList>
    </citation>
    <scope>NUCLEOTIDE SEQUENCE [LARGE SCALE GENOMIC DNA]</scope>
    <source>
        <strain evidence="3">FD-334 SS-4</strain>
    </source>
</reference>
<dbReference type="Proteomes" id="UP000054270">
    <property type="component" value="Unassembled WGS sequence"/>
</dbReference>
<feature type="chain" id="PRO_5002246774" evidence="1">
    <location>
        <begin position="21"/>
        <end position="76"/>
    </location>
</feature>
<gene>
    <name evidence="2" type="ORF">HYPSUDRAFT_66148</name>
</gene>